<accession>A0A1F4RIC4</accession>
<gene>
    <name evidence="1" type="ORF">A3F86_03200</name>
</gene>
<dbReference type="Proteomes" id="UP000179095">
    <property type="component" value="Unassembled WGS sequence"/>
</dbReference>
<protein>
    <submittedName>
        <fullName evidence="1">Uncharacterized protein</fullName>
    </submittedName>
</protein>
<sequence length="69" mass="7957">MFFPFSFFKKPVFGPSFVRLWRTSAGRQVPRFFGSFSTCSEFIEESEKVASELGGDWTSRRYVGTISNE</sequence>
<evidence type="ECO:0000313" key="1">
    <source>
        <dbReference type="EMBL" id="OGC07909.1"/>
    </source>
</evidence>
<organism evidence="1 2">
    <name type="scientific">candidate division WOR-1 bacterium RIFCSPLOWO2_12_FULL_45_9</name>
    <dbReference type="NCBI Taxonomy" id="1802568"/>
    <lineage>
        <taxon>Bacteria</taxon>
        <taxon>Bacillati</taxon>
        <taxon>Saganbacteria</taxon>
    </lineage>
</organism>
<dbReference type="EMBL" id="METQ01000066">
    <property type="protein sequence ID" value="OGC07909.1"/>
    <property type="molecule type" value="Genomic_DNA"/>
</dbReference>
<proteinExistence type="predicted"/>
<name>A0A1F4RIC4_UNCSA</name>
<reference evidence="1 2" key="1">
    <citation type="journal article" date="2016" name="Nat. Commun.">
        <title>Thousands of microbial genomes shed light on interconnected biogeochemical processes in an aquifer system.</title>
        <authorList>
            <person name="Anantharaman K."/>
            <person name="Brown C.T."/>
            <person name="Hug L.A."/>
            <person name="Sharon I."/>
            <person name="Castelle C.J."/>
            <person name="Probst A.J."/>
            <person name="Thomas B.C."/>
            <person name="Singh A."/>
            <person name="Wilkins M.J."/>
            <person name="Karaoz U."/>
            <person name="Brodie E.L."/>
            <person name="Williams K.H."/>
            <person name="Hubbard S.S."/>
            <person name="Banfield J.F."/>
        </authorList>
    </citation>
    <scope>NUCLEOTIDE SEQUENCE [LARGE SCALE GENOMIC DNA]</scope>
</reference>
<dbReference type="AlphaFoldDB" id="A0A1F4RIC4"/>
<evidence type="ECO:0000313" key="2">
    <source>
        <dbReference type="Proteomes" id="UP000179095"/>
    </source>
</evidence>
<dbReference type="STRING" id="1802568.A3F86_03200"/>
<comment type="caution">
    <text evidence="1">The sequence shown here is derived from an EMBL/GenBank/DDBJ whole genome shotgun (WGS) entry which is preliminary data.</text>
</comment>